<keyword evidence="2" id="KW-1185">Reference proteome</keyword>
<dbReference type="Proteomes" id="UP000299102">
    <property type="component" value="Unassembled WGS sequence"/>
</dbReference>
<reference evidence="1 2" key="1">
    <citation type="journal article" date="2019" name="Commun. Biol.">
        <title>The bagworm genome reveals a unique fibroin gene that provides high tensile strength.</title>
        <authorList>
            <person name="Kono N."/>
            <person name="Nakamura H."/>
            <person name="Ohtoshi R."/>
            <person name="Tomita M."/>
            <person name="Numata K."/>
            <person name="Arakawa K."/>
        </authorList>
    </citation>
    <scope>NUCLEOTIDE SEQUENCE [LARGE SCALE GENOMIC DNA]</scope>
</reference>
<evidence type="ECO:0000313" key="1">
    <source>
        <dbReference type="EMBL" id="GBP58742.1"/>
    </source>
</evidence>
<evidence type="ECO:0000313" key="2">
    <source>
        <dbReference type="Proteomes" id="UP000299102"/>
    </source>
</evidence>
<organism evidence="1 2">
    <name type="scientific">Eumeta variegata</name>
    <name type="common">Bagworm moth</name>
    <name type="synonym">Eumeta japonica</name>
    <dbReference type="NCBI Taxonomy" id="151549"/>
    <lineage>
        <taxon>Eukaryota</taxon>
        <taxon>Metazoa</taxon>
        <taxon>Ecdysozoa</taxon>
        <taxon>Arthropoda</taxon>
        <taxon>Hexapoda</taxon>
        <taxon>Insecta</taxon>
        <taxon>Pterygota</taxon>
        <taxon>Neoptera</taxon>
        <taxon>Endopterygota</taxon>
        <taxon>Lepidoptera</taxon>
        <taxon>Glossata</taxon>
        <taxon>Ditrysia</taxon>
        <taxon>Tineoidea</taxon>
        <taxon>Psychidae</taxon>
        <taxon>Oiketicinae</taxon>
        <taxon>Eumeta</taxon>
    </lineage>
</organism>
<dbReference type="AlphaFoldDB" id="A0A4C1X782"/>
<sequence length="107" mass="12260">MSHLDFPRGYTRERKYERERGRCVRAPRLPSPRLVALCRSVLYQFYGRESKDAREEAPTVVIALAPARSAPARDGTDAHRSAAYRSLQARQTYSLMKKDSLKAYSIL</sequence>
<dbReference type="EMBL" id="BGZK01000743">
    <property type="protein sequence ID" value="GBP58742.1"/>
    <property type="molecule type" value="Genomic_DNA"/>
</dbReference>
<comment type="caution">
    <text evidence="1">The sequence shown here is derived from an EMBL/GenBank/DDBJ whole genome shotgun (WGS) entry which is preliminary data.</text>
</comment>
<proteinExistence type="predicted"/>
<protein>
    <submittedName>
        <fullName evidence="1">Uncharacterized protein</fullName>
    </submittedName>
</protein>
<name>A0A4C1X782_EUMVA</name>
<gene>
    <name evidence="1" type="ORF">EVAR_35521_1</name>
</gene>
<accession>A0A4C1X782</accession>